<evidence type="ECO:0000313" key="2">
    <source>
        <dbReference type="Proteomes" id="UP000092498"/>
    </source>
</evidence>
<keyword evidence="1" id="KW-0436">Ligase</keyword>
<dbReference type="GO" id="GO:0004521">
    <property type="term" value="F:RNA endonuclease activity"/>
    <property type="evidence" value="ECO:0007669"/>
    <property type="project" value="TreeGrafter"/>
</dbReference>
<gene>
    <name evidence="1" type="ORF">ATE48_03145</name>
</gene>
<reference evidence="1 2" key="1">
    <citation type="submission" date="2015-11" db="EMBL/GenBank/DDBJ databases">
        <title>Whole-Genome Sequence of Candidatus Oderbacter manganicum from the National Park Lower Oder Valley, Germany.</title>
        <authorList>
            <person name="Braun B."/>
            <person name="Liere K."/>
            <person name="Szewzyk U."/>
        </authorList>
    </citation>
    <scope>NUCLEOTIDE SEQUENCE [LARGE SCALE GENOMIC DNA]</scope>
    <source>
        <strain evidence="1 2">OTSz_A_272</strain>
    </source>
</reference>
<dbReference type="InterPro" id="IPR050698">
    <property type="entry name" value="MBL"/>
</dbReference>
<organism evidence="1 2">
    <name type="scientific">Candidatus Viadribacter manganicus</name>
    <dbReference type="NCBI Taxonomy" id="1759059"/>
    <lineage>
        <taxon>Bacteria</taxon>
        <taxon>Pseudomonadati</taxon>
        <taxon>Pseudomonadota</taxon>
        <taxon>Alphaproteobacteria</taxon>
        <taxon>Hyphomonadales</taxon>
        <taxon>Hyphomonadaceae</taxon>
        <taxon>Candidatus Viadribacter</taxon>
    </lineage>
</organism>
<dbReference type="RefSeq" id="WP_066774544.1">
    <property type="nucleotide sequence ID" value="NZ_CP013244.1"/>
</dbReference>
<dbReference type="Proteomes" id="UP000092498">
    <property type="component" value="Chromosome"/>
</dbReference>
<keyword evidence="2" id="KW-1185">Reference proteome</keyword>
<proteinExistence type="predicted"/>
<dbReference type="PANTHER" id="PTHR11203">
    <property type="entry name" value="CLEAVAGE AND POLYADENYLATION SPECIFICITY FACTOR FAMILY MEMBER"/>
    <property type="match status" value="1"/>
</dbReference>
<dbReference type="OrthoDB" id="9803916at2"/>
<dbReference type="InterPro" id="IPR026360">
    <property type="entry name" value="Xnuc_lig_assoc"/>
</dbReference>
<dbReference type="InParanoid" id="A0A1B1AN01"/>
<protein>
    <submittedName>
        <fullName evidence="1">DNA ligase-associated DEXH box helicase</fullName>
    </submittedName>
</protein>
<dbReference type="NCBIfam" id="TIGR04122">
    <property type="entry name" value="Xnuc_lig_assoc"/>
    <property type="match status" value="1"/>
</dbReference>
<dbReference type="Gene3D" id="3.40.50.10890">
    <property type="match status" value="1"/>
</dbReference>
<dbReference type="SUPFAM" id="SSF56281">
    <property type="entry name" value="Metallo-hydrolase/oxidoreductase"/>
    <property type="match status" value="1"/>
</dbReference>
<accession>A0A1B1AN01</accession>
<name>A0A1B1AN01_9PROT</name>
<dbReference type="EMBL" id="CP013244">
    <property type="protein sequence ID" value="ANP47926.1"/>
    <property type="molecule type" value="Genomic_DNA"/>
</dbReference>
<evidence type="ECO:0000313" key="1">
    <source>
        <dbReference type="EMBL" id="ANP47926.1"/>
    </source>
</evidence>
<dbReference type="KEGG" id="cbot:ATE48_03145"/>
<dbReference type="InterPro" id="IPR036866">
    <property type="entry name" value="RibonucZ/Hydroxyglut_hydro"/>
</dbReference>
<dbReference type="GO" id="GO:0016874">
    <property type="term" value="F:ligase activity"/>
    <property type="evidence" value="ECO:0007669"/>
    <property type="project" value="UniProtKB-KW"/>
</dbReference>
<dbReference type="STRING" id="1759059.ATE48_03145"/>
<dbReference type="PANTHER" id="PTHR11203:SF49">
    <property type="entry name" value="BLL1145 PROTEIN"/>
    <property type="match status" value="1"/>
</dbReference>
<dbReference type="AlphaFoldDB" id="A0A1B1AN01"/>
<dbReference type="Gene3D" id="3.60.15.10">
    <property type="entry name" value="Ribonuclease Z/Hydroxyacylglutathione hydrolase-like"/>
    <property type="match status" value="1"/>
</dbReference>
<sequence>MQPAQILHPRPEGLYCPKADLYVDPTRPVARALITHGHSDHARAGHGAVLATAETLAIMGARIGPDFAGSTQSLRYGERVEIGGVTFSLHPAGHVLGSAQALAECGGTRVVVSGDYKRQPDPTCAPFEVVPCDVFITEATFALPVFTHPSAEHEVRKLLASVAMFPERAHVVGAYALGKAQRVMAELVRCGWDKPVYAHGALLEVTKLYQAHGVELGDIRPVETAPKSFYADAIVLGTPSALQTPWVRRFPDPVTCFASGWMRIRARARQRGVELPLVISDHADWCDLQRTIVDTGAGEIWITHGEADALAHWCEGEGLKAKALHLVGYGDEENEGAAA</sequence>